<reference evidence="12 13" key="1">
    <citation type="journal article" date="2016" name="Mol. Biol. Evol.">
        <title>Comparative Genomics of Early-Diverging Mushroom-Forming Fungi Provides Insights into the Origins of Lignocellulose Decay Capabilities.</title>
        <authorList>
            <person name="Nagy L.G."/>
            <person name="Riley R."/>
            <person name="Tritt A."/>
            <person name="Adam C."/>
            <person name="Daum C."/>
            <person name="Floudas D."/>
            <person name="Sun H."/>
            <person name="Yadav J.S."/>
            <person name="Pangilinan J."/>
            <person name="Larsson K.H."/>
            <person name="Matsuura K."/>
            <person name="Barry K."/>
            <person name="Labutti K."/>
            <person name="Kuo R."/>
            <person name="Ohm R.A."/>
            <person name="Bhattacharya S.S."/>
            <person name="Shirouzu T."/>
            <person name="Yoshinaga Y."/>
            <person name="Martin F.M."/>
            <person name="Grigoriev I.V."/>
            <person name="Hibbett D.S."/>
        </authorList>
    </citation>
    <scope>NUCLEOTIDE SEQUENCE [LARGE SCALE GENOMIC DNA]</scope>
    <source>
        <strain evidence="12 13">HHB12029</strain>
    </source>
</reference>
<evidence type="ECO:0000256" key="10">
    <source>
        <dbReference type="SAM" id="MobiDB-lite"/>
    </source>
</evidence>
<organism evidence="12 13">
    <name type="scientific">Exidia glandulosa HHB12029</name>
    <dbReference type="NCBI Taxonomy" id="1314781"/>
    <lineage>
        <taxon>Eukaryota</taxon>
        <taxon>Fungi</taxon>
        <taxon>Dikarya</taxon>
        <taxon>Basidiomycota</taxon>
        <taxon>Agaricomycotina</taxon>
        <taxon>Agaricomycetes</taxon>
        <taxon>Auriculariales</taxon>
        <taxon>Exidiaceae</taxon>
        <taxon>Exidia</taxon>
    </lineage>
</organism>
<dbReference type="GO" id="GO:0006890">
    <property type="term" value="P:retrograde vesicle-mediated transport, Golgi to endoplasmic reticulum"/>
    <property type="evidence" value="ECO:0007669"/>
    <property type="project" value="UniProtKB-UniRule"/>
</dbReference>
<evidence type="ECO:0000313" key="13">
    <source>
        <dbReference type="Proteomes" id="UP000077266"/>
    </source>
</evidence>
<feature type="region of interest" description="Disordered" evidence="10">
    <location>
        <begin position="135"/>
        <end position="158"/>
    </location>
</feature>
<dbReference type="InParanoid" id="A0A165EUX6"/>
<evidence type="ECO:0000256" key="9">
    <source>
        <dbReference type="RuleBase" id="RU366052"/>
    </source>
</evidence>
<dbReference type="PROSITE" id="PS51072">
    <property type="entry name" value="MHD"/>
    <property type="match status" value="1"/>
</dbReference>
<protein>
    <recommendedName>
        <fullName evidence="8">Coatomer subunit delta</fullName>
    </recommendedName>
</protein>
<keyword evidence="5 8" id="KW-0653">Protein transport</keyword>
<feature type="region of interest" description="Disordered" evidence="10">
    <location>
        <begin position="183"/>
        <end position="211"/>
    </location>
</feature>
<proteinExistence type="inferred from homology"/>
<gene>
    <name evidence="12" type="ORF">EXIGLDRAFT_773382</name>
</gene>
<feature type="domain" description="MHD" evidence="11">
    <location>
        <begin position="225"/>
        <end position="396"/>
    </location>
</feature>
<dbReference type="GO" id="GO:0000139">
    <property type="term" value="C:Golgi membrane"/>
    <property type="evidence" value="ECO:0007669"/>
    <property type="project" value="UniProtKB-SubCell"/>
</dbReference>
<dbReference type="PANTHER" id="PTHR10121:SF0">
    <property type="entry name" value="COATOMER SUBUNIT DELTA"/>
    <property type="match status" value="1"/>
</dbReference>
<dbReference type="Pfam" id="PF00928">
    <property type="entry name" value="Adap_comp_sub"/>
    <property type="match status" value="1"/>
</dbReference>
<keyword evidence="7 8" id="KW-0968">Cytoplasmic vesicle</keyword>
<comment type="subcellular location">
    <subcellularLocation>
        <location evidence="8 9">Cytoplasm</location>
    </subcellularLocation>
    <subcellularLocation>
        <location evidence="8 9">Cytoplasmic vesicle</location>
        <location evidence="8 9">COPI-coated vesicle membrane</location>
        <topology evidence="8 9">Peripheral membrane protein</topology>
        <orientation evidence="8 9">Cytoplasmic side</orientation>
    </subcellularLocation>
    <subcellularLocation>
        <location evidence="8 9">Golgi apparatus membrane</location>
        <topology evidence="8 9">Peripheral membrane protein</topology>
        <orientation evidence="8 9">Cytoplasmic side</orientation>
    </subcellularLocation>
</comment>
<comment type="similarity">
    <text evidence="1 8">Belongs to the adaptor complexes medium subunit family. Delta-COP subfamily.</text>
</comment>
<dbReference type="AlphaFoldDB" id="A0A165EUX6"/>
<keyword evidence="13" id="KW-1185">Reference proteome</keyword>
<accession>A0A165EUX6</accession>
<dbReference type="GO" id="GO:0015031">
    <property type="term" value="P:protein transport"/>
    <property type="evidence" value="ECO:0007669"/>
    <property type="project" value="UniProtKB-KW"/>
</dbReference>
<comment type="function">
    <text evidence="8">The coatomer is a cytosolic protein complex that binds to dilysine motifs and reversibly associates with Golgi non-clathrin-coated vesicles, which further mediate biosynthetic protein transport from the ER, via the Golgi up to the trans Golgi network. Coatomer complex is required for budding from Golgi membranes, and is essential for the retrograde Golgi-to-ER transport of dilysine-tagged proteins.</text>
</comment>
<keyword evidence="2 8" id="KW-0813">Transport</keyword>
<keyword evidence="8" id="KW-0472">Membrane</keyword>
<keyword evidence="6 8" id="KW-0333">Golgi apparatus</keyword>
<dbReference type="OrthoDB" id="10266042at2759"/>
<feature type="compositionally biased region" description="Polar residues" evidence="10">
    <location>
        <begin position="135"/>
        <end position="146"/>
    </location>
</feature>
<comment type="subunit">
    <text evidence="8">Oligomeric complex that consists of at least the alpha, beta, beta', gamma, delta, epsilon and zeta subunits.</text>
</comment>
<dbReference type="STRING" id="1314781.A0A165EUX6"/>
<dbReference type="GO" id="GO:0030126">
    <property type="term" value="C:COPI vesicle coat"/>
    <property type="evidence" value="ECO:0007669"/>
    <property type="project" value="UniProtKB-UniRule"/>
</dbReference>
<dbReference type="EMBL" id="KV426117">
    <property type="protein sequence ID" value="KZV87744.1"/>
    <property type="molecule type" value="Genomic_DNA"/>
</dbReference>
<dbReference type="SUPFAM" id="SSF49447">
    <property type="entry name" value="Second domain of Mu2 adaptin subunit (ap50) of ap2 adaptor"/>
    <property type="match status" value="1"/>
</dbReference>
<evidence type="ECO:0000256" key="1">
    <source>
        <dbReference type="ARBA" id="ARBA00010516"/>
    </source>
</evidence>
<dbReference type="PANTHER" id="PTHR10121">
    <property type="entry name" value="COATOMER SUBUNIT DELTA"/>
    <property type="match status" value="1"/>
</dbReference>
<evidence type="ECO:0000256" key="4">
    <source>
        <dbReference type="ARBA" id="ARBA00022892"/>
    </source>
</evidence>
<evidence type="ECO:0000256" key="5">
    <source>
        <dbReference type="ARBA" id="ARBA00022927"/>
    </source>
</evidence>
<sequence>MPARKKDLQIPLSRSAPLEHMEALPDWDMPAADPSWFISGPRTADGQAAAFPVLLAAYDTYAYAIAVPSGTRSADVSTLRFARTQKAFAGSSSRSSAGSSNVVEELQGSASYLGNAYAGRSGTYSPVPRAASPNPFASNTGTSASSAVPKAPAFKGTGMKLGTKKVKGAELLDAMEADPLVAAEPEPEDDPAVAPVQQQQVSATPSAPPPGVIPTGRGSLPSVAKQPVHIAIHETLSLSLTREGAPRALELRGDMNLPIAAADVAKIKLSLKPSASATRLQFKQHPNVAKFAPGGDRVLALKDKSRAFPVGQPLGVLKWRCAEKDEGVVPLSINCWPTPNTDGTWSGSSSTCRRLTLVVDIDVKPLVRSNEPVTPAPFASVVSRLATRTHGESCTI</sequence>
<feature type="compositionally biased region" description="Low complexity" evidence="10">
    <location>
        <begin position="192"/>
        <end position="205"/>
    </location>
</feature>
<evidence type="ECO:0000256" key="2">
    <source>
        <dbReference type="ARBA" id="ARBA00022448"/>
    </source>
</evidence>
<evidence type="ECO:0000256" key="6">
    <source>
        <dbReference type="ARBA" id="ARBA00023034"/>
    </source>
</evidence>
<keyword evidence="3 8" id="KW-0963">Cytoplasm</keyword>
<keyword evidence="4 8" id="KW-0931">ER-Golgi transport</keyword>
<evidence type="ECO:0000259" key="11">
    <source>
        <dbReference type="PROSITE" id="PS51072"/>
    </source>
</evidence>
<evidence type="ECO:0000313" key="12">
    <source>
        <dbReference type="EMBL" id="KZV87744.1"/>
    </source>
</evidence>
<dbReference type="GO" id="GO:0006888">
    <property type="term" value="P:endoplasmic reticulum to Golgi vesicle-mediated transport"/>
    <property type="evidence" value="ECO:0007669"/>
    <property type="project" value="TreeGrafter"/>
</dbReference>
<dbReference type="GO" id="GO:0051645">
    <property type="term" value="P:Golgi localization"/>
    <property type="evidence" value="ECO:0007669"/>
    <property type="project" value="TreeGrafter"/>
</dbReference>
<evidence type="ECO:0000256" key="7">
    <source>
        <dbReference type="ARBA" id="ARBA00023329"/>
    </source>
</evidence>
<name>A0A165EUX6_EXIGL</name>
<evidence type="ECO:0000256" key="3">
    <source>
        <dbReference type="ARBA" id="ARBA00022490"/>
    </source>
</evidence>
<evidence type="ECO:0000256" key="8">
    <source>
        <dbReference type="RuleBase" id="RU364018"/>
    </source>
</evidence>
<dbReference type="InterPro" id="IPR027059">
    <property type="entry name" value="Coatomer_dsu"/>
</dbReference>
<dbReference type="CDD" id="cd09254">
    <property type="entry name" value="AP_delta-COPI_MHD"/>
    <property type="match status" value="1"/>
</dbReference>
<dbReference type="Proteomes" id="UP000077266">
    <property type="component" value="Unassembled WGS sequence"/>
</dbReference>
<dbReference type="InterPro" id="IPR036168">
    <property type="entry name" value="AP2_Mu_C_sf"/>
</dbReference>
<dbReference type="InterPro" id="IPR028565">
    <property type="entry name" value="MHD"/>
</dbReference>